<keyword evidence="1" id="KW-0472">Membrane</keyword>
<protein>
    <submittedName>
        <fullName evidence="2">Uncharacterized protein</fullName>
    </submittedName>
</protein>
<accession>Q31IQ9</accession>
<feature type="transmembrane region" description="Helical" evidence="1">
    <location>
        <begin position="6"/>
        <end position="33"/>
    </location>
</feature>
<dbReference type="HOGENOM" id="CLU_2480170_0_0_6"/>
<name>Q31IQ9_HYDCU</name>
<dbReference type="KEGG" id="tcx:Tcr_0368"/>
<keyword evidence="1" id="KW-0812">Transmembrane</keyword>
<reference evidence="2" key="1">
    <citation type="submission" date="2006-07" db="EMBL/GenBank/DDBJ databases">
        <title>Complete sequence of Thiomicrospira crunogena XCL-2.</title>
        <authorList>
            <consortium name="US DOE Joint Genome Institute"/>
            <person name="Copeland A."/>
            <person name="Lucas S."/>
            <person name="Lapidus A."/>
            <person name="Barry K."/>
            <person name="Detter J.C."/>
            <person name="Glavina del Rio T."/>
            <person name="Hammon N."/>
            <person name="Israni S."/>
            <person name="Dalin E."/>
            <person name="Tice H."/>
            <person name="Pitluck S."/>
            <person name="Chain P."/>
            <person name="Malfatti S."/>
            <person name="Shin M."/>
            <person name="Vergez L."/>
            <person name="Schmutz J."/>
            <person name="Larimer F."/>
            <person name="Land M."/>
            <person name="Hauser L."/>
            <person name="Kyrpides N."/>
            <person name="Lykidis A."/>
            <person name="Scott K.M."/>
            <person name="Sievert S."/>
            <person name="Kerfeld C."/>
            <person name="Freyermuth S."/>
            <person name="Dobrinski K."/>
            <person name="Boller A."/>
            <person name="Fitzpatrick K."/>
            <person name="Thoma P."/>
            <person name="Moore J."/>
            <person name="Richardson P."/>
        </authorList>
    </citation>
    <scope>NUCLEOTIDE SEQUENCE</scope>
    <source>
        <strain evidence="2">XCL-2</strain>
    </source>
</reference>
<gene>
    <name evidence="2" type="ordered locus">Tcr_0368</name>
</gene>
<keyword evidence="1" id="KW-1133">Transmembrane helix</keyword>
<dbReference type="eggNOG" id="ENOG5033650">
    <property type="taxonomic scope" value="Bacteria"/>
</dbReference>
<dbReference type="STRING" id="317025.Tcr_0368"/>
<dbReference type="AlphaFoldDB" id="Q31IQ9"/>
<proteinExistence type="predicted"/>
<dbReference type="EMBL" id="CP000109">
    <property type="protein sequence ID" value="ABB40964.1"/>
    <property type="molecule type" value="Genomic_DNA"/>
</dbReference>
<evidence type="ECO:0000256" key="1">
    <source>
        <dbReference type="SAM" id="Phobius"/>
    </source>
</evidence>
<feature type="transmembrane region" description="Helical" evidence="1">
    <location>
        <begin position="45"/>
        <end position="65"/>
    </location>
</feature>
<organism evidence="2">
    <name type="scientific">Hydrogenovibrio crunogenus (strain DSM 25203 / XCL-2)</name>
    <name type="common">Thiomicrospira crunogena</name>
    <dbReference type="NCBI Taxonomy" id="317025"/>
    <lineage>
        <taxon>Bacteria</taxon>
        <taxon>Pseudomonadati</taxon>
        <taxon>Pseudomonadota</taxon>
        <taxon>Gammaproteobacteria</taxon>
        <taxon>Thiotrichales</taxon>
        <taxon>Piscirickettsiaceae</taxon>
        <taxon>Hydrogenovibrio</taxon>
    </lineage>
</organism>
<dbReference type="OrthoDB" id="7068942at2"/>
<evidence type="ECO:0000313" key="2">
    <source>
        <dbReference type="EMBL" id="ABB40964.1"/>
    </source>
</evidence>
<sequence>MSKEEIDFWLGVTAIVSSSIVMIGGGLLVYDRLKAKEQGFGPSSLKALGIILFLPALIIIGVAVADFKSETIAALLGTVAGYVLSHSKKDSE</sequence>